<evidence type="ECO:0000313" key="2">
    <source>
        <dbReference type="EMBL" id="KAF9471571.1"/>
    </source>
</evidence>
<dbReference type="AlphaFoldDB" id="A0A9P5YPG7"/>
<organism evidence="2 3">
    <name type="scientific">Pholiota conissans</name>
    <dbReference type="NCBI Taxonomy" id="109636"/>
    <lineage>
        <taxon>Eukaryota</taxon>
        <taxon>Fungi</taxon>
        <taxon>Dikarya</taxon>
        <taxon>Basidiomycota</taxon>
        <taxon>Agaricomycotina</taxon>
        <taxon>Agaricomycetes</taxon>
        <taxon>Agaricomycetidae</taxon>
        <taxon>Agaricales</taxon>
        <taxon>Agaricineae</taxon>
        <taxon>Strophariaceae</taxon>
        <taxon>Pholiota</taxon>
    </lineage>
</organism>
<feature type="region of interest" description="Disordered" evidence="1">
    <location>
        <begin position="90"/>
        <end position="110"/>
    </location>
</feature>
<accession>A0A9P5YPG7</accession>
<evidence type="ECO:0000313" key="3">
    <source>
        <dbReference type="Proteomes" id="UP000807469"/>
    </source>
</evidence>
<proteinExistence type="predicted"/>
<protein>
    <submittedName>
        <fullName evidence="2">Uncharacterized protein</fullName>
    </submittedName>
</protein>
<name>A0A9P5YPG7_9AGAR</name>
<dbReference type="Proteomes" id="UP000807469">
    <property type="component" value="Unassembled WGS sequence"/>
</dbReference>
<evidence type="ECO:0000256" key="1">
    <source>
        <dbReference type="SAM" id="MobiDB-lite"/>
    </source>
</evidence>
<reference evidence="2" key="1">
    <citation type="submission" date="2020-11" db="EMBL/GenBank/DDBJ databases">
        <authorList>
            <consortium name="DOE Joint Genome Institute"/>
            <person name="Ahrendt S."/>
            <person name="Riley R."/>
            <person name="Andreopoulos W."/>
            <person name="Labutti K."/>
            <person name="Pangilinan J."/>
            <person name="Ruiz-Duenas F.J."/>
            <person name="Barrasa J.M."/>
            <person name="Sanchez-Garcia M."/>
            <person name="Camarero S."/>
            <person name="Miyauchi S."/>
            <person name="Serrano A."/>
            <person name="Linde D."/>
            <person name="Babiker R."/>
            <person name="Drula E."/>
            <person name="Ayuso-Fernandez I."/>
            <person name="Pacheco R."/>
            <person name="Padilla G."/>
            <person name="Ferreira P."/>
            <person name="Barriuso J."/>
            <person name="Kellner H."/>
            <person name="Castanera R."/>
            <person name="Alfaro M."/>
            <person name="Ramirez L."/>
            <person name="Pisabarro A.G."/>
            <person name="Kuo A."/>
            <person name="Tritt A."/>
            <person name="Lipzen A."/>
            <person name="He G."/>
            <person name="Yan M."/>
            <person name="Ng V."/>
            <person name="Cullen D."/>
            <person name="Martin F."/>
            <person name="Rosso M.-N."/>
            <person name="Henrissat B."/>
            <person name="Hibbett D."/>
            <person name="Martinez A.T."/>
            <person name="Grigoriev I.V."/>
        </authorList>
    </citation>
    <scope>NUCLEOTIDE SEQUENCE</scope>
    <source>
        <strain evidence="2">CIRM-BRFM 674</strain>
    </source>
</reference>
<keyword evidence="3" id="KW-1185">Reference proteome</keyword>
<sequence>MQNCRAFCGHYPGLTSADDDMFSASIFLAEYPPCVPPITDAEMLYHVAEPVPAECLSGYNLEAFTPYLASESTTQWTGIDSNSLYASTSDSASQVQSQGPGQGMGTNLASTSANTDLKQSKVMAPTPGPNFNSLPDSTPRSIAKVKHAFEQNSLTLNPSSDLDIIIQQFKPQVSTTAIRRECDLKKKDATSTGKFRRWSADLAGAVAAEIIILIRLLTAMSMGARLDGVLFDRAG</sequence>
<comment type="caution">
    <text evidence="2">The sequence shown here is derived from an EMBL/GenBank/DDBJ whole genome shotgun (WGS) entry which is preliminary data.</text>
</comment>
<gene>
    <name evidence="2" type="ORF">BDN70DRAFT_901243</name>
</gene>
<dbReference type="EMBL" id="MU155660">
    <property type="protein sequence ID" value="KAF9471571.1"/>
    <property type="molecule type" value="Genomic_DNA"/>
</dbReference>